<dbReference type="AlphaFoldDB" id="A0A2S2C224"/>
<name>A0A2S2C224_9NOCA</name>
<keyword evidence="2" id="KW-1185">Reference proteome</keyword>
<dbReference type="Gene3D" id="3.40.50.300">
    <property type="entry name" value="P-loop containing nucleotide triphosphate hydrolases"/>
    <property type="match status" value="1"/>
</dbReference>
<dbReference type="SUPFAM" id="SSF52540">
    <property type="entry name" value="P-loop containing nucleoside triphosphate hydrolases"/>
    <property type="match status" value="1"/>
</dbReference>
<keyword evidence="1" id="KW-0547">Nucleotide-binding</keyword>
<dbReference type="Proteomes" id="UP000245711">
    <property type="component" value="Chromosome"/>
</dbReference>
<dbReference type="InterPro" id="IPR027417">
    <property type="entry name" value="P-loop_NTPase"/>
</dbReference>
<dbReference type="GO" id="GO:0005524">
    <property type="term" value="F:ATP binding"/>
    <property type="evidence" value="ECO:0007669"/>
    <property type="project" value="UniProtKB-KW"/>
</dbReference>
<evidence type="ECO:0000313" key="2">
    <source>
        <dbReference type="Proteomes" id="UP000245711"/>
    </source>
</evidence>
<protein>
    <submittedName>
        <fullName evidence="1">ATP-binding protein</fullName>
    </submittedName>
</protein>
<dbReference type="KEGG" id="roz:CBI38_28650"/>
<accession>A0A2S2C224</accession>
<sequence length="696" mass="77920">MEGIAQPSTSLGDVLKVRRRRTYVGREGERELVRARLESADQQLSVLYLHGPGGIGKTALLDVLAEIAGDAGATVVRLDGRDLPPSPAAVLDVLGETVDVPVTGAIARGEERLFVLVDTYEVLAPIDEWVRTRLLPRLPATALTVIASRTPPGPQWRADAGWCDLLRVVSMRNLTPRQCRQYLREVAVPPQMHERICEVTHGHPLALSLVADVASRGGEIAADPLTPDLIGVLMQRFIDVVPSPVHRRALEVCALARVTTESLLRDVLELDDAHEVFAWLRHLSFVDAGPEGLFPHDLARDVVDADLRWRDLDSYTTVFHRVWRHLRRRLTLCSGREQQRVIFDLKFVFRNLPGVLSPVDWESWGHHYPEPACAEDRETIVEMVRSHEGAESAKICAAWFGRQPEGFFIVRRPDGGARGFFGLLDLSRASPDDLAADPGAAAAWNFARAHAPPRSGEAITVTRFIVDGTTYQDPSPTLNAIPIITMQRYLCTPLLSWDFLTLAEPDRWNEYFAVADLPRAEGADFEVGARRYGLFAHDFRRVPVDAWFEQVAVRALSETPTAPAPPAAHVLVLSQPEFEQAVRQALHDWHRLDLLRRNPLMRTRLICDRGRAEPDVTELDSLLRDAVDALADDPRDDKLVRAVDRTYLRPAANQEAAAQMLGLPFSTYRRHLTQGVARIVSWLWDREIYGPGREQK</sequence>
<reference evidence="1 2" key="1">
    <citation type="submission" date="2017-05" db="EMBL/GenBank/DDBJ databases">
        <title>Isolation of Rhodococcus sp. S2-17 biodegrading of BP-3.</title>
        <authorList>
            <person name="Lee Y."/>
            <person name="Kim K.H."/>
            <person name="Chun B.H."/>
            <person name="Jung H.S."/>
            <person name="Jeon C.O."/>
        </authorList>
    </citation>
    <scope>NUCLEOTIDE SEQUENCE [LARGE SCALE GENOMIC DNA]</scope>
    <source>
        <strain evidence="1 2">S2-17</strain>
    </source>
</reference>
<dbReference type="EMBL" id="CP021354">
    <property type="protein sequence ID" value="AWK74941.1"/>
    <property type="molecule type" value="Genomic_DNA"/>
</dbReference>
<dbReference type="RefSeq" id="WP_109334330.1">
    <property type="nucleotide sequence ID" value="NZ_CP021354.1"/>
</dbReference>
<keyword evidence="1" id="KW-0067">ATP-binding</keyword>
<evidence type="ECO:0000313" key="1">
    <source>
        <dbReference type="EMBL" id="AWK74941.1"/>
    </source>
</evidence>
<dbReference type="OrthoDB" id="5167319at2"/>
<proteinExistence type="predicted"/>
<gene>
    <name evidence="1" type="ORF">CBI38_28650</name>
</gene>
<organism evidence="1 2">
    <name type="scientific">Rhodococcus oxybenzonivorans</name>
    <dbReference type="NCBI Taxonomy" id="1990687"/>
    <lineage>
        <taxon>Bacteria</taxon>
        <taxon>Bacillati</taxon>
        <taxon>Actinomycetota</taxon>
        <taxon>Actinomycetes</taxon>
        <taxon>Mycobacteriales</taxon>
        <taxon>Nocardiaceae</taxon>
        <taxon>Rhodococcus</taxon>
    </lineage>
</organism>